<dbReference type="GO" id="GO:0015074">
    <property type="term" value="P:DNA integration"/>
    <property type="evidence" value="ECO:0007669"/>
    <property type="project" value="InterPro"/>
</dbReference>
<proteinExistence type="predicted"/>
<gene>
    <name evidence="1" type="ORF">GCM10010251_91230</name>
</gene>
<dbReference type="GO" id="GO:0003677">
    <property type="term" value="F:DNA binding"/>
    <property type="evidence" value="ECO:0007669"/>
    <property type="project" value="InterPro"/>
</dbReference>
<dbReference type="Gene3D" id="1.10.443.10">
    <property type="entry name" value="Intergrase catalytic core"/>
    <property type="match status" value="1"/>
</dbReference>
<accession>A0A918FNL6</accession>
<dbReference type="GO" id="GO:0006310">
    <property type="term" value="P:DNA recombination"/>
    <property type="evidence" value="ECO:0007669"/>
    <property type="project" value="InterPro"/>
</dbReference>
<comment type="caution">
    <text evidence="1">The sequence shown here is derived from an EMBL/GenBank/DDBJ whole genome shotgun (WGS) entry which is preliminary data.</text>
</comment>
<reference evidence="1" key="1">
    <citation type="journal article" date="2014" name="Int. J. Syst. Evol. Microbiol.">
        <title>Complete genome sequence of Corynebacterium casei LMG S-19264T (=DSM 44701T), isolated from a smear-ripened cheese.</title>
        <authorList>
            <consortium name="US DOE Joint Genome Institute (JGI-PGF)"/>
            <person name="Walter F."/>
            <person name="Albersmeier A."/>
            <person name="Kalinowski J."/>
            <person name="Ruckert C."/>
        </authorList>
    </citation>
    <scope>NUCLEOTIDE SEQUENCE</scope>
    <source>
        <strain evidence="1">JCM 4346</strain>
    </source>
</reference>
<dbReference type="InterPro" id="IPR013762">
    <property type="entry name" value="Integrase-like_cat_sf"/>
</dbReference>
<name>A0A918FNL6_9ACTN</name>
<protein>
    <submittedName>
        <fullName evidence="1">Uncharacterized protein</fullName>
    </submittedName>
</protein>
<dbReference type="AlphaFoldDB" id="A0A918FNL6"/>
<keyword evidence="2" id="KW-1185">Reference proteome</keyword>
<evidence type="ECO:0000313" key="2">
    <source>
        <dbReference type="Proteomes" id="UP000658320"/>
    </source>
</evidence>
<reference evidence="1" key="2">
    <citation type="submission" date="2020-09" db="EMBL/GenBank/DDBJ databases">
        <authorList>
            <person name="Sun Q."/>
            <person name="Ohkuma M."/>
        </authorList>
    </citation>
    <scope>NUCLEOTIDE SEQUENCE</scope>
    <source>
        <strain evidence="1">JCM 4346</strain>
    </source>
</reference>
<organism evidence="1 2">
    <name type="scientific">Streptomyces aurantiogriseus</name>
    <dbReference type="NCBI Taxonomy" id="66870"/>
    <lineage>
        <taxon>Bacteria</taxon>
        <taxon>Bacillati</taxon>
        <taxon>Actinomycetota</taxon>
        <taxon>Actinomycetes</taxon>
        <taxon>Kitasatosporales</taxon>
        <taxon>Streptomycetaceae</taxon>
        <taxon>Streptomyces</taxon>
    </lineage>
</organism>
<sequence length="103" mass="11395">MADPRLTWRHGCKDPHVCGDRLHRFDPCESDCKAHKNDKRGCPKPCPKGCTKHASACPDRKGGGLVFTRPKTKKSRNAVPIPPPFIPYLREHKAQQEGAGGRG</sequence>
<evidence type="ECO:0000313" key="1">
    <source>
        <dbReference type="EMBL" id="GGR60263.1"/>
    </source>
</evidence>
<dbReference type="Proteomes" id="UP000658320">
    <property type="component" value="Unassembled WGS sequence"/>
</dbReference>
<dbReference type="EMBL" id="BMSX01000039">
    <property type="protein sequence ID" value="GGR60263.1"/>
    <property type="molecule type" value="Genomic_DNA"/>
</dbReference>